<dbReference type="Proteomes" id="UP000298722">
    <property type="component" value="Plasmid pHMA133"/>
</dbReference>
<reference evidence="1 3" key="1">
    <citation type="journal article" date="2004" name="Genome Res.">
        <title>Genome sequence of Haloarcula marismortui: a halophilic archaeon from the Dead Sea.</title>
        <authorList>
            <person name="Baliga N.S."/>
            <person name="Bonneau R."/>
            <person name="Facciotti M.T."/>
            <person name="Pan M."/>
            <person name="Glusman G."/>
            <person name="Deutsch E.W."/>
            <person name="Shannon P."/>
            <person name="Chiu Y."/>
            <person name="Weng R.S."/>
            <person name="Gan R.R."/>
            <person name="Hung P."/>
            <person name="Date S.V."/>
            <person name="Marcotte E."/>
            <person name="Hood L."/>
            <person name="Ng W.V."/>
        </authorList>
    </citation>
    <scope>NUCLEOTIDE SEQUENCE [LARGE SCALE GENOMIC DNA]</scope>
    <source>
        <strain evidence="1">ATCC 43049</strain>
        <strain evidence="3">ATCC 43049 / DSM 3752 / JCM 8966 / VKM B-1809</strain>
        <plasmid evidence="3">Plasmid pNG500</plasmid>
        <plasmid evidence="1">pNG500</plasmid>
    </source>
</reference>
<evidence type="ECO:0000313" key="2">
    <source>
        <dbReference type="EMBL" id="QCP89635.1"/>
    </source>
</evidence>
<dbReference type="EnsemblBacteria" id="AAV44524">
    <property type="protein sequence ID" value="AAV44524"/>
    <property type="gene ID" value="pNG5110"/>
</dbReference>
<dbReference type="AlphaFoldDB" id="Q5V7R2"/>
<proteinExistence type="predicted"/>
<geneLocation type="plasmid" evidence="4">
    <name>phma133</name>
</geneLocation>
<evidence type="ECO:0000313" key="1">
    <source>
        <dbReference type="EMBL" id="AAV44524.1"/>
    </source>
</evidence>
<organism evidence="1 3">
    <name type="scientific">Haloarcula marismortui (strain ATCC 43049 / DSM 3752 / JCM 8966 / VKM B-1809)</name>
    <name type="common">Halobacterium marismortui</name>
    <dbReference type="NCBI Taxonomy" id="272569"/>
    <lineage>
        <taxon>Archaea</taxon>
        <taxon>Methanobacteriati</taxon>
        <taxon>Methanobacteriota</taxon>
        <taxon>Stenosarchaea group</taxon>
        <taxon>Halobacteria</taxon>
        <taxon>Halobacteriales</taxon>
        <taxon>Haloarculaceae</taxon>
        <taxon>Haloarcula</taxon>
    </lineage>
</organism>
<protein>
    <submittedName>
        <fullName evidence="1">Uncharacterized protein</fullName>
    </submittedName>
</protein>
<dbReference type="EMBL" id="AY596294">
    <property type="protein sequence ID" value="AAV44524.1"/>
    <property type="molecule type" value="Genomic_DNA"/>
</dbReference>
<geneLocation type="plasmid" evidence="1 3">
    <name>pNG500</name>
</geneLocation>
<geneLocation type="plasmid" evidence="2">
    <name>pHMA133</name>
</geneLocation>
<keyword evidence="1" id="KW-0614">Plasmid</keyword>
<dbReference type="KEGG" id="hma:pNG5110"/>
<reference evidence="2 4" key="2">
    <citation type="submission" date="2019-04" db="EMBL/GenBank/DDBJ databases">
        <title>Methylomes of two halophilic Archaea, Haloarcula marismortui and Haloferax mediterranei.</title>
        <authorList>
            <person name="DasSarma S."/>
            <person name="DasSarma P."/>
            <person name="DasSarma S."/>
            <person name="Fomenkov A."/>
            <person name="Vincze T."/>
            <person name="Anton B.P."/>
            <person name="Roberts R.J."/>
        </authorList>
    </citation>
    <scope>NUCLEOTIDE SEQUENCE [LARGE SCALE GENOMIC DNA]</scope>
    <source>
        <strain evidence="2 4">ATCC 43049</strain>
        <plasmid evidence="4">phma133</plasmid>
        <plasmid evidence="2">pHMA133</plasmid>
    </source>
</reference>
<sequence length="376" mass="41950">MCESFWVAYRLHGPVEIRSEYQLSEKIILKPKENPNSITGTLEIIFEADDRSDAKEKADEEIMAKASRIISALAFTFDEGIVLGDHYKVRPVDAPNKSKMDASLKAGEFILDIGSQVHENIDDKLSEDDELGRAINWYNLGLSTETPEDALVAFWTGLESLAEREDADLSEEKERALDAAKDAALDSIDDDNHSLRGGVGGEIGELKKESISQAVVRMVGELVDEDLLTLNHVDADGLGSAVEMVYKERCDIVHEGRKTDNAHHKVAVAEQILKEVLIAKLPEAYSGFISDVVPERYPYSSMAIDVDHWVPVVFERDPDLVLDEWEVKRRAIAMARDLQDGYGFPVRNFAGEGNPLIQVEDGVFRLDPEFFDDLGQ</sequence>
<dbReference type="GeneID" id="40150813"/>
<name>Q5V7R2_HALMA</name>
<dbReference type="Proteomes" id="UP000001169">
    <property type="component" value="Plasmid pNG500"/>
</dbReference>
<evidence type="ECO:0000313" key="4">
    <source>
        <dbReference type="Proteomes" id="UP000298722"/>
    </source>
</evidence>
<dbReference type="EMBL" id="CP039135">
    <property type="protein sequence ID" value="QCP89635.1"/>
    <property type="molecule type" value="Genomic_DNA"/>
</dbReference>
<accession>Q5V7R2</accession>
<gene>
    <name evidence="1" type="ordered locus">pNG5110</name>
    <name evidence="2" type="ORF">E6P14_01620</name>
</gene>
<dbReference type="RefSeq" id="WP_011222362.1">
    <property type="nucleotide sequence ID" value="NC_006393.1"/>
</dbReference>
<keyword evidence="3" id="KW-1185">Reference proteome</keyword>
<dbReference type="PATRIC" id="fig|272569.17.peg.264"/>
<dbReference type="HOGENOM" id="CLU_734897_0_0_2"/>
<evidence type="ECO:0000313" key="3">
    <source>
        <dbReference type="Proteomes" id="UP000001169"/>
    </source>
</evidence>